<dbReference type="Proteomes" id="UP000236630">
    <property type="component" value="Unassembled WGS sequence"/>
</dbReference>
<accession>A0A2H5QNC5</accession>
<proteinExistence type="predicted"/>
<protein>
    <submittedName>
        <fullName evidence="2">Uncharacterized protein</fullName>
    </submittedName>
</protein>
<evidence type="ECO:0000256" key="1">
    <source>
        <dbReference type="SAM" id="MobiDB-lite"/>
    </source>
</evidence>
<sequence length="75" mass="7550">MGGNVGLGSSGRWGKEGNSGALGNSGFGSSAIKSMLKLIDDKAISKSGSITDEKEKDAIVDICGKCGIEGFKLGL</sequence>
<gene>
    <name evidence="2" type="ORF">CUMW_246280</name>
</gene>
<dbReference type="AlphaFoldDB" id="A0A2H5QNC5"/>
<evidence type="ECO:0000313" key="2">
    <source>
        <dbReference type="EMBL" id="GAY66128.1"/>
    </source>
</evidence>
<dbReference type="EMBL" id="BDQV01000544">
    <property type="protein sequence ID" value="GAY66128.1"/>
    <property type="molecule type" value="Genomic_DNA"/>
</dbReference>
<feature type="compositionally biased region" description="Gly residues" evidence="1">
    <location>
        <begin position="1"/>
        <end position="11"/>
    </location>
</feature>
<feature type="region of interest" description="Disordered" evidence="1">
    <location>
        <begin position="1"/>
        <end position="25"/>
    </location>
</feature>
<name>A0A2H5QNC5_CITUN</name>
<feature type="non-terminal residue" evidence="2">
    <location>
        <position position="75"/>
    </location>
</feature>
<reference evidence="2 3" key="1">
    <citation type="journal article" date="2017" name="Front. Genet.">
        <title>Draft sequencing of the heterozygous diploid genome of Satsuma (Citrus unshiu Marc.) using a hybrid assembly approach.</title>
        <authorList>
            <person name="Shimizu T."/>
            <person name="Tanizawa Y."/>
            <person name="Mochizuki T."/>
            <person name="Nagasaki H."/>
            <person name="Yoshioka T."/>
            <person name="Toyoda A."/>
            <person name="Fujiyama A."/>
            <person name="Kaminuma E."/>
            <person name="Nakamura Y."/>
        </authorList>
    </citation>
    <scope>NUCLEOTIDE SEQUENCE [LARGE SCALE GENOMIC DNA]</scope>
    <source>
        <strain evidence="3">cv. Miyagawa wase</strain>
    </source>
</reference>
<keyword evidence="3" id="KW-1185">Reference proteome</keyword>
<comment type="caution">
    <text evidence="2">The sequence shown here is derived from an EMBL/GenBank/DDBJ whole genome shotgun (WGS) entry which is preliminary data.</text>
</comment>
<organism evidence="2 3">
    <name type="scientific">Citrus unshiu</name>
    <name type="common">Satsuma mandarin</name>
    <name type="synonym">Citrus nobilis var. unshiu</name>
    <dbReference type="NCBI Taxonomy" id="55188"/>
    <lineage>
        <taxon>Eukaryota</taxon>
        <taxon>Viridiplantae</taxon>
        <taxon>Streptophyta</taxon>
        <taxon>Embryophyta</taxon>
        <taxon>Tracheophyta</taxon>
        <taxon>Spermatophyta</taxon>
        <taxon>Magnoliopsida</taxon>
        <taxon>eudicotyledons</taxon>
        <taxon>Gunneridae</taxon>
        <taxon>Pentapetalae</taxon>
        <taxon>rosids</taxon>
        <taxon>malvids</taxon>
        <taxon>Sapindales</taxon>
        <taxon>Rutaceae</taxon>
        <taxon>Aurantioideae</taxon>
        <taxon>Citrus</taxon>
    </lineage>
</organism>
<evidence type="ECO:0000313" key="3">
    <source>
        <dbReference type="Proteomes" id="UP000236630"/>
    </source>
</evidence>